<dbReference type="GO" id="GO:0007018">
    <property type="term" value="P:microtubule-based movement"/>
    <property type="evidence" value="ECO:0007669"/>
    <property type="project" value="InterPro"/>
</dbReference>
<keyword evidence="5 7" id="KW-0505">Motor protein</keyword>
<dbReference type="SUPFAM" id="SSF52540">
    <property type="entry name" value="P-loop containing nucleoside triphosphate hydrolases"/>
    <property type="match status" value="1"/>
</dbReference>
<keyword evidence="2 7" id="KW-0547">Nucleotide-binding</keyword>
<dbReference type="InterPro" id="IPR027417">
    <property type="entry name" value="P-loop_NTPase"/>
</dbReference>
<dbReference type="AlphaFoldDB" id="A0A8J2ML38"/>
<keyword evidence="6" id="KW-0963">Cytoplasm</keyword>
<comment type="subcellular location">
    <subcellularLocation>
        <location evidence="1">Cytoplasm</location>
        <location evidence="1">Cytoskeleton</location>
    </subcellularLocation>
</comment>
<dbReference type="InterPro" id="IPR001752">
    <property type="entry name" value="Kinesin_motor_dom"/>
</dbReference>
<evidence type="ECO:0000256" key="5">
    <source>
        <dbReference type="ARBA" id="ARBA00023175"/>
    </source>
</evidence>
<evidence type="ECO:0000256" key="3">
    <source>
        <dbReference type="ARBA" id="ARBA00022840"/>
    </source>
</evidence>
<dbReference type="GO" id="GO:0008017">
    <property type="term" value="F:microtubule binding"/>
    <property type="evidence" value="ECO:0007669"/>
    <property type="project" value="InterPro"/>
</dbReference>
<sequence length="419" mass="47331">MSDNIKVVVKVRPLIKREIDQKLFYQWRINNNTLYQIDRRGKDVGPSFTFDKVYDTTTKTEDVYNDVVKNIVEAATRGFNGTIFAYGQTSSGKTYTMRGTNKVPGIIPLAVLNLFDTIKNIPDRDFVVRVSYIEIYNESLIDLLNLRNTVRIKKTHSGVKLFTTEKVTVTPEEVLELMKKGNVNRHTGSTHMNKKSSRSHSIFQITIESRVHIEGAEEVDVVNVSLLNFVDLAGLERSGETGATGLQFKEGTHINKSLSVLGLVFKQLSEDQNKHVNYRDSKLTRILQNSLGGNSKTSIICAVTPAAVKETISTLQFANRAKTIKNTPAENLVATSSTMIQSLTQEVSSLKTELEIKKRLELNLHKDNCNLQEKLANLQRLILDSFDQNRNPDMISNARRKLHQPRRATISTLHTIQEE</sequence>
<evidence type="ECO:0000256" key="6">
    <source>
        <dbReference type="ARBA" id="ARBA00023212"/>
    </source>
</evidence>
<reference evidence="9" key="1">
    <citation type="submission" date="2021-09" db="EMBL/GenBank/DDBJ databases">
        <authorList>
            <person name="Martin H S."/>
        </authorList>
    </citation>
    <scope>NUCLEOTIDE SEQUENCE</scope>
</reference>
<feature type="binding site" evidence="7">
    <location>
        <begin position="87"/>
        <end position="94"/>
    </location>
    <ligand>
        <name>ATP</name>
        <dbReference type="ChEBI" id="CHEBI:30616"/>
    </ligand>
</feature>
<dbReference type="Proteomes" id="UP000789524">
    <property type="component" value="Unassembled WGS sequence"/>
</dbReference>
<organism evidence="9 10">
    <name type="scientific">Danaus chrysippus</name>
    <name type="common">African queen</name>
    <dbReference type="NCBI Taxonomy" id="151541"/>
    <lineage>
        <taxon>Eukaryota</taxon>
        <taxon>Metazoa</taxon>
        <taxon>Ecdysozoa</taxon>
        <taxon>Arthropoda</taxon>
        <taxon>Hexapoda</taxon>
        <taxon>Insecta</taxon>
        <taxon>Pterygota</taxon>
        <taxon>Neoptera</taxon>
        <taxon>Endopterygota</taxon>
        <taxon>Lepidoptera</taxon>
        <taxon>Glossata</taxon>
        <taxon>Ditrysia</taxon>
        <taxon>Papilionoidea</taxon>
        <taxon>Nymphalidae</taxon>
        <taxon>Danainae</taxon>
        <taxon>Danaini</taxon>
        <taxon>Danaina</taxon>
        <taxon>Danaus</taxon>
        <taxon>Anosia</taxon>
    </lineage>
</organism>
<dbReference type="EMBL" id="CAKASE010000043">
    <property type="protein sequence ID" value="CAG9558640.1"/>
    <property type="molecule type" value="Genomic_DNA"/>
</dbReference>
<evidence type="ECO:0000313" key="10">
    <source>
        <dbReference type="Proteomes" id="UP000789524"/>
    </source>
</evidence>
<dbReference type="GO" id="GO:0005874">
    <property type="term" value="C:microtubule"/>
    <property type="evidence" value="ECO:0007669"/>
    <property type="project" value="TreeGrafter"/>
</dbReference>
<dbReference type="InterPro" id="IPR027640">
    <property type="entry name" value="Kinesin-like_fam"/>
</dbReference>
<dbReference type="PANTHER" id="PTHR47968">
    <property type="entry name" value="CENTROMERE PROTEIN E"/>
    <property type="match status" value="1"/>
</dbReference>
<evidence type="ECO:0000256" key="7">
    <source>
        <dbReference type="PROSITE-ProRule" id="PRU00283"/>
    </source>
</evidence>
<keyword evidence="10" id="KW-1185">Reference proteome</keyword>
<dbReference type="InterPro" id="IPR036961">
    <property type="entry name" value="Kinesin_motor_dom_sf"/>
</dbReference>
<comment type="caution">
    <text evidence="9">The sequence shown here is derived from an EMBL/GenBank/DDBJ whole genome shotgun (WGS) entry which is preliminary data.</text>
</comment>
<dbReference type="PRINTS" id="PR00380">
    <property type="entry name" value="KINESINHEAVY"/>
</dbReference>
<keyword evidence="4" id="KW-0175">Coiled coil</keyword>
<evidence type="ECO:0000256" key="2">
    <source>
        <dbReference type="ARBA" id="ARBA00022741"/>
    </source>
</evidence>
<evidence type="ECO:0000256" key="1">
    <source>
        <dbReference type="ARBA" id="ARBA00004245"/>
    </source>
</evidence>
<dbReference type="OrthoDB" id="3176171at2759"/>
<dbReference type="GO" id="GO:0000278">
    <property type="term" value="P:mitotic cell cycle"/>
    <property type="evidence" value="ECO:0007669"/>
    <property type="project" value="TreeGrafter"/>
</dbReference>
<dbReference type="FunFam" id="3.40.850.10:FF:000177">
    <property type="entry name" value="Kinesin-like protein"/>
    <property type="match status" value="1"/>
</dbReference>
<name>A0A8J2ML38_9NEOP</name>
<dbReference type="Gene3D" id="3.40.850.10">
    <property type="entry name" value="Kinesin motor domain"/>
    <property type="match status" value="1"/>
</dbReference>
<dbReference type="GO" id="GO:0005524">
    <property type="term" value="F:ATP binding"/>
    <property type="evidence" value="ECO:0007669"/>
    <property type="project" value="UniProtKB-UniRule"/>
</dbReference>
<gene>
    <name evidence="9" type="ORF">DCHRY22_LOCUS685</name>
</gene>
<dbReference type="PANTHER" id="PTHR47968:SF75">
    <property type="entry name" value="CENTROMERE-ASSOCIATED PROTEIN E"/>
    <property type="match status" value="1"/>
</dbReference>
<proteinExistence type="inferred from homology"/>
<evidence type="ECO:0000256" key="4">
    <source>
        <dbReference type="ARBA" id="ARBA00023054"/>
    </source>
</evidence>
<comment type="similarity">
    <text evidence="7">Belongs to the TRAFAC class myosin-kinesin ATPase superfamily. Kinesin family.</text>
</comment>
<dbReference type="SMART" id="SM00129">
    <property type="entry name" value="KISc"/>
    <property type="match status" value="1"/>
</dbReference>
<dbReference type="Pfam" id="PF00225">
    <property type="entry name" value="Kinesin"/>
    <property type="match status" value="1"/>
</dbReference>
<keyword evidence="6" id="KW-0206">Cytoskeleton</keyword>
<dbReference type="GO" id="GO:0003777">
    <property type="term" value="F:microtubule motor activity"/>
    <property type="evidence" value="ECO:0007669"/>
    <property type="project" value="InterPro"/>
</dbReference>
<feature type="domain" description="Kinesin motor" evidence="8">
    <location>
        <begin position="4"/>
        <end position="324"/>
    </location>
</feature>
<evidence type="ECO:0000259" key="8">
    <source>
        <dbReference type="PROSITE" id="PS50067"/>
    </source>
</evidence>
<protein>
    <submittedName>
        <fullName evidence="9">(African queen) hypothetical protein</fullName>
    </submittedName>
</protein>
<accession>A0A8J2ML38</accession>
<evidence type="ECO:0000313" key="9">
    <source>
        <dbReference type="EMBL" id="CAG9558640.1"/>
    </source>
</evidence>
<dbReference type="PROSITE" id="PS50067">
    <property type="entry name" value="KINESIN_MOTOR_2"/>
    <property type="match status" value="1"/>
</dbReference>
<keyword evidence="3 7" id="KW-0067">ATP-binding</keyword>